<keyword evidence="2" id="KW-1185">Reference proteome</keyword>
<gene>
    <name evidence="1" type="ORF">SAMN05444417_3453</name>
</gene>
<sequence length="50" mass="5571">MADVKIALRDLWKIFGSAPEKALAHARAGMHKAELLAEHRHVLGLRDINV</sequence>
<dbReference type="AlphaFoldDB" id="A0A1M6I019"/>
<reference evidence="1 2" key="1">
    <citation type="submission" date="2016-11" db="EMBL/GenBank/DDBJ databases">
        <authorList>
            <person name="Jaros S."/>
            <person name="Januszkiewicz K."/>
            <person name="Wedrychowicz H."/>
        </authorList>
    </citation>
    <scope>NUCLEOTIDE SEQUENCE [LARGE SCALE GENOMIC DNA]</scope>
    <source>
        <strain evidence="1 2">DSM 100565</strain>
    </source>
</reference>
<proteinExistence type="predicted"/>
<dbReference type="STRING" id="1447782.SAMN05444417_3453"/>
<dbReference type="Proteomes" id="UP000184292">
    <property type="component" value="Unassembled WGS sequence"/>
</dbReference>
<evidence type="ECO:0000313" key="2">
    <source>
        <dbReference type="Proteomes" id="UP000184292"/>
    </source>
</evidence>
<evidence type="ECO:0008006" key="3">
    <source>
        <dbReference type="Google" id="ProtNLM"/>
    </source>
</evidence>
<dbReference type="EMBL" id="FQYO01000008">
    <property type="protein sequence ID" value="SHJ27777.1"/>
    <property type="molecule type" value="Genomic_DNA"/>
</dbReference>
<accession>A0A1M6I019</accession>
<evidence type="ECO:0000313" key="1">
    <source>
        <dbReference type="EMBL" id="SHJ27777.1"/>
    </source>
</evidence>
<organism evidence="1 2">
    <name type="scientific">Wenxinia saemankumensis</name>
    <dbReference type="NCBI Taxonomy" id="1447782"/>
    <lineage>
        <taxon>Bacteria</taxon>
        <taxon>Pseudomonadati</taxon>
        <taxon>Pseudomonadota</taxon>
        <taxon>Alphaproteobacteria</taxon>
        <taxon>Rhodobacterales</taxon>
        <taxon>Roseobacteraceae</taxon>
        <taxon>Wenxinia</taxon>
    </lineage>
</organism>
<feature type="non-terminal residue" evidence="1">
    <location>
        <position position="50"/>
    </location>
</feature>
<name>A0A1M6I019_9RHOB</name>
<protein>
    <recommendedName>
        <fullName evidence="3">Glycine betaine/proline transport system ATP-binding protein</fullName>
    </recommendedName>
</protein>